<evidence type="ECO:0000256" key="2">
    <source>
        <dbReference type="SAM" id="Phobius"/>
    </source>
</evidence>
<reference evidence="3 4" key="1">
    <citation type="submission" date="2019-06" db="EMBL/GenBank/DDBJ databases">
        <title>Sequencing the genomes of 1000 actinobacteria strains.</title>
        <authorList>
            <person name="Klenk H.-P."/>
        </authorList>
    </citation>
    <scope>NUCLEOTIDE SEQUENCE [LARGE SCALE GENOMIC DNA]</scope>
    <source>
        <strain evidence="3 4">DSM 21776</strain>
    </source>
</reference>
<dbReference type="RefSeq" id="WP_185747341.1">
    <property type="nucleotide sequence ID" value="NZ_BAAAQC010000012.1"/>
</dbReference>
<feature type="region of interest" description="Disordered" evidence="1">
    <location>
        <begin position="1"/>
        <end position="37"/>
    </location>
</feature>
<dbReference type="EMBL" id="VFQF01000002">
    <property type="protein sequence ID" value="TQN46724.1"/>
    <property type="molecule type" value="Genomic_DNA"/>
</dbReference>
<dbReference type="AlphaFoldDB" id="A0A543PRN4"/>
<name>A0A543PRN4_9MICO</name>
<keyword evidence="2" id="KW-0812">Transmembrane</keyword>
<comment type="caution">
    <text evidence="3">The sequence shown here is derived from an EMBL/GenBank/DDBJ whole genome shotgun (WGS) entry which is preliminary data.</text>
</comment>
<evidence type="ECO:0008006" key="5">
    <source>
        <dbReference type="Google" id="ProtNLM"/>
    </source>
</evidence>
<evidence type="ECO:0000313" key="4">
    <source>
        <dbReference type="Proteomes" id="UP000320085"/>
    </source>
</evidence>
<organism evidence="3 4">
    <name type="scientific">Humibacillus xanthopallidus</name>
    <dbReference type="NCBI Taxonomy" id="412689"/>
    <lineage>
        <taxon>Bacteria</taxon>
        <taxon>Bacillati</taxon>
        <taxon>Actinomycetota</taxon>
        <taxon>Actinomycetes</taxon>
        <taxon>Micrococcales</taxon>
        <taxon>Intrasporangiaceae</taxon>
        <taxon>Humibacillus</taxon>
    </lineage>
</organism>
<sequence>MTYQYPSPYPPRARGGSGHREPRAEDAARRELESREPPLVTSAGVPRLWNGYAWVPAPHLSADGQAWWNGVSWVPAPSLRYRAWGNVALGLAVFMACYWVPMMLVGIGDSRIRADYAPGLEEALIPLVPATPAIAVAVISIVLDRTEKRRPILGLVSLSLAGLSVLLLWLAIFAGV</sequence>
<gene>
    <name evidence="3" type="ORF">FHX52_3453</name>
</gene>
<protein>
    <recommendedName>
        <fullName evidence="5">DUF2510 domain-containing protein</fullName>
    </recommendedName>
</protein>
<keyword evidence="2" id="KW-1133">Transmembrane helix</keyword>
<accession>A0A543PRN4</accession>
<evidence type="ECO:0000256" key="1">
    <source>
        <dbReference type="SAM" id="MobiDB-lite"/>
    </source>
</evidence>
<feature type="transmembrane region" description="Helical" evidence="2">
    <location>
        <begin position="83"/>
        <end position="104"/>
    </location>
</feature>
<feature type="transmembrane region" description="Helical" evidence="2">
    <location>
        <begin position="124"/>
        <end position="143"/>
    </location>
</feature>
<proteinExistence type="predicted"/>
<keyword evidence="2" id="KW-0472">Membrane</keyword>
<evidence type="ECO:0000313" key="3">
    <source>
        <dbReference type="EMBL" id="TQN46724.1"/>
    </source>
</evidence>
<feature type="transmembrane region" description="Helical" evidence="2">
    <location>
        <begin position="152"/>
        <end position="174"/>
    </location>
</feature>
<feature type="compositionally biased region" description="Basic and acidic residues" evidence="1">
    <location>
        <begin position="18"/>
        <end position="36"/>
    </location>
</feature>
<dbReference type="Proteomes" id="UP000320085">
    <property type="component" value="Unassembled WGS sequence"/>
</dbReference>